<dbReference type="AlphaFoldDB" id="A0A1M6KZC8"/>
<feature type="coiled-coil region" evidence="2">
    <location>
        <begin position="21"/>
        <end position="48"/>
    </location>
</feature>
<dbReference type="InterPro" id="IPR009620">
    <property type="entry name" value="UPF0236"/>
</dbReference>
<evidence type="ECO:0000256" key="1">
    <source>
        <dbReference type="ARBA" id="ARBA00006539"/>
    </source>
</evidence>
<organism evidence="3 4">
    <name type="scientific">Thermoclostridium caenicola</name>
    <dbReference type="NCBI Taxonomy" id="659425"/>
    <lineage>
        <taxon>Bacteria</taxon>
        <taxon>Bacillati</taxon>
        <taxon>Bacillota</taxon>
        <taxon>Clostridia</taxon>
        <taxon>Eubacteriales</taxon>
        <taxon>Oscillospiraceae</taxon>
        <taxon>Thermoclostridium</taxon>
    </lineage>
</organism>
<comment type="similarity">
    <text evidence="1">Belongs to the UPF0236 family.</text>
</comment>
<dbReference type="NCBIfam" id="NF033529">
    <property type="entry name" value="transpos_ISLre2"/>
    <property type="match status" value="1"/>
</dbReference>
<dbReference type="Proteomes" id="UP000324781">
    <property type="component" value="Unassembled WGS sequence"/>
</dbReference>
<dbReference type="Pfam" id="PF06782">
    <property type="entry name" value="UPF0236"/>
    <property type="match status" value="1"/>
</dbReference>
<accession>A0A1M6KZC8</accession>
<name>A0A1M6KZC8_9FIRM</name>
<evidence type="ECO:0008006" key="5">
    <source>
        <dbReference type="Google" id="ProtNLM"/>
    </source>
</evidence>
<evidence type="ECO:0000256" key="2">
    <source>
        <dbReference type="SAM" id="Coils"/>
    </source>
</evidence>
<evidence type="ECO:0000313" key="3">
    <source>
        <dbReference type="EMBL" id="SHJ64212.1"/>
    </source>
</evidence>
<keyword evidence="2" id="KW-0175">Coiled coil</keyword>
<dbReference type="OrthoDB" id="2162583at2"/>
<keyword evidence="4" id="KW-1185">Reference proteome</keyword>
<proteinExistence type="inferred from homology"/>
<dbReference type="EMBL" id="FQZP01000110">
    <property type="protein sequence ID" value="SHJ64212.1"/>
    <property type="molecule type" value="Genomic_DNA"/>
</dbReference>
<evidence type="ECO:0000313" key="4">
    <source>
        <dbReference type="Proteomes" id="UP000324781"/>
    </source>
</evidence>
<protein>
    <recommendedName>
        <fullName evidence="5">ISLre2 family transposase</fullName>
    </recommendedName>
</protein>
<dbReference type="RefSeq" id="WP_149679754.1">
    <property type="nucleotide sequence ID" value="NZ_FQZP01000110.1"/>
</dbReference>
<sequence length="458" mass="52281">MSNIIYQIFENYIIDVMGFLSSNKIRKLEELESELKKKSDSLNAQLISTYCEIIDEAIFKDRAGREKKGYVAEHKGDKREIYTQFGNASFSRRYYRNKADGTYSYLVDAVMGIESYDRVSNTVSATLVETASEVSYAKSSDYVCNGDISRQTVMNKIRRTKGLKTEAPEQKRRVRYLHVEADEDHVSLQDGTDTIVPLISIHEGVEGNGKRRKCINIHHIGGFGKRVEDIWQEAAEWIYSVYEVEEIERIYLHGDGAAWIKTGLSYLPKAQFVLDRYHLNKALKEISGGDELVYVRLREAVNKADKESIRKICGELRRNACDEKARKKVNSFMNYITTNWSGIAAYQDEFSRDSNTEGHISHVLSSRLSSRPAGWSREGLKAMVELRVYCCNGGHVETKHIRKSEGFYKVTKKVLSKATKVYKDASRELIHNITLLNSGKVTLLTQTLRSIRDNGFAI</sequence>
<gene>
    <name evidence="3" type="ORF">SAMN05444373_11101</name>
</gene>
<reference evidence="3 4" key="1">
    <citation type="submission" date="2016-11" db="EMBL/GenBank/DDBJ databases">
        <authorList>
            <person name="Varghese N."/>
            <person name="Submissions S."/>
        </authorList>
    </citation>
    <scope>NUCLEOTIDE SEQUENCE [LARGE SCALE GENOMIC DNA]</scope>
    <source>
        <strain evidence="3 4">DSM 19027</strain>
    </source>
</reference>